<protein>
    <submittedName>
        <fullName evidence="1">Uncharacterized protein</fullName>
    </submittedName>
</protein>
<organism evidence="1 2">
    <name type="scientific">Cordyceps javanica</name>
    <dbReference type="NCBI Taxonomy" id="43265"/>
    <lineage>
        <taxon>Eukaryota</taxon>
        <taxon>Fungi</taxon>
        <taxon>Dikarya</taxon>
        <taxon>Ascomycota</taxon>
        <taxon>Pezizomycotina</taxon>
        <taxon>Sordariomycetes</taxon>
        <taxon>Hypocreomycetidae</taxon>
        <taxon>Hypocreales</taxon>
        <taxon>Cordycipitaceae</taxon>
        <taxon>Cordyceps</taxon>
    </lineage>
</organism>
<evidence type="ECO:0000313" key="2">
    <source>
        <dbReference type="Proteomes" id="UP000315783"/>
    </source>
</evidence>
<dbReference type="EMBL" id="SPUK01000001">
    <property type="protein sequence ID" value="TQW00213.1"/>
    <property type="molecule type" value="Genomic_DNA"/>
</dbReference>
<accession>A0A545VER2</accession>
<sequence length="95" mass="10273">MAEDGSVGEGCLGLLRMRRPKSFSDPSVLRQHSEPYDCGLAPVIATLRADLRACKHGDLRAFSNGRRSWLNVLPRSRNRGLCAGDGVGVSYKVGS</sequence>
<keyword evidence="2" id="KW-1185">Reference proteome</keyword>
<gene>
    <name evidence="1" type="ORF">IF1G_00144</name>
</gene>
<name>A0A545VER2_9HYPO</name>
<comment type="caution">
    <text evidence="1">The sequence shown here is derived from an EMBL/GenBank/DDBJ whole genome shotgun (WGS) entry which is preliminary data.</text>
</comment>
<evidence type="ECO:0000313" key="1">
    <source>
        <dbReference type="EMBL" id="TQW00213.1"/>
    </source>
</evidence>
<dbReference type="AlphaFoldDB" id="A0A545VER2"/>
<reference evidence="1 2" key="1">
    <citation type="journal article" date="2019" name="Appl. Microbiol. Biotechnol.">
        <title>Genome sequence of Isaria javanica and comparative genome analysis insights into family S53 peptidase evolution in fungal entomopathogens.</title>
        <authorList>
            <person name="Lin R."/>
            <person name="Zhang X."/>
            <person name="Xin B."/>
            <person name="Zou M."/>
            <person name="Gao Y."/>
            <person name="Qin F."/>
            <person name="Hu Q."/>
            <person name="Xie B."/>
            <person name="Cheng X."/>
        </authorList>
    </citation>
    <scope>NUCLEOTIDE SEQUENCE [LARGE SCALE GENOMIC DNA]</scope>
    <source>
        <strain evidence="1 2">IJ1G</strain>
    </source>
</reference>
<dbReference type="Proteomes" id="UP000315783">
    <property type="component" value="Unassembled WGS sequence"/>
</dbReference>
<proteinExistence type="predicted"/>